<feature type="transmembrane region" description="Helical" evidence="1">
    <location>
        <begin position="76"/>
        <end position="99"/>
    </location>
</feature>
<proteinExistence type="predicted"/>
<evidence type="ECO:0000259" key="2">
    <source>
        <dbReference type="Pfam" id="PF26514"/>
    </source>
</evidence>
<name>L9XAE0_9EURY</name>
<feature type="transmembrane region" description="Helical" evidence="1">
    <location>
        <begin position="34"/>
        <end position="55"/>
    </location>
</feature>
<feature type="transmembrane region" description="Helical" evidence="1">
    <location>
        <begin position="105"/>
        <end position="127"/>
    </location>
</feature>
<keyword evidence="4" id="KW-1185">Reference proteome</keyword>
<keyword evidence="1" id="KW-0472">Membrane</keyword>
<dbReference type="eggNOG" id="arCOG04555">
    <property type="taxonomic scope" value="Archaea"/>
</dbReference>
<keyword evidence="1" id="KW-1133">Transmembrane helix</keyword>
<evidence type="ECO:0000256" key="1">
    <source>
        <dbReference type="SAM" id="Phobius"/>
    </source>
</evidence>
<dbReference type="STRING" id="1227497.C491_08724"/>
<feature type="transmembrane region" description="Helical" evidence="1">
    <location>
        <begin position="134"/>
        <end position="150"/>
    </location>
</feature>
<dbReference type="Proteomes" id="UP000011688">
    <property type="component" value="Unassembled WGS sequence"/>
</dbReference>
<dbReference type="AlphaFoldDB" id="L9XAE0"/>
<protein>
    <recommendedName>
        <fullName evidence="2">DUF8173 domain-containing protein</fullName>
    </recommendedName>
</protein>
<evidence type="ECO:0000313" key="3">
    <source>
        <dbReference type="EMBL" id="ELY58406.1"/>
    </source>
</evidence>
<dbReference type="EMBL" id="AOIB01000020">
    <property type="protein sequence ID" value="ELY58406.1"/>
    <property type="molecule type" value="Genomic_DNA"/>
</dbReference>
<sequence>MSLERRFLVIASVACWLLVRPAAAQTADPLASPAGELVAEIVVTLAIGALLFVFAPNYTARLVERIRSNPGESLAFGLLTTVLTVVVGFLLAITVIGLLVVVPGLFALAVAFIVGTVLVSVSFGTALLGTDNRWAALLAGTLVLSALSLLPVAGPVVDIAVLVVGFGAIVADVRS</sequence>
<accession>L9XAE0</accession>
<dbReference type="InterPro" id="IPR058486">
    <property type="entry name" value="DUF8173"/>
</dbReference>
<dbReference type="PATRIC" id="fig|1227497.3.peg.1796"/>
<organism evidence="3 4">
    <name type="scientific">Natronococcus amylolyticus DSM 10524</name>
    <dbReference type="NCBI Taxonomy" id="1227497"/>
    <lineage>
        <taxon>Archaea</taxon>
        <taxon>Methanobacteriati</taxon>
        <taxon>Methanobacteriota</taxon>
        <taxon>Stenosarchaea group</taxon>
        <taxon>Halobacteria</taxon>
        <taxon>Halobacteriales</taxon>
        <taxon>Natrialbaceae</taxon>
        <taxon>Natronococcus</taxon>
    </lineage>
</organism>
<keyword evidence="1" id="KW-0812">Transmembrane</keyword>
<dbReference type="Pfam" id="PF26514">
    <property type="entry name" value="DUF8173"/>
    <property type="match status" value="1"/>
</dbReference>
<dbReference type="RefSeq" id="WP_005555267.1">
    <property type="nucleotide sequence ID" value="NZ_AOIB01000020.1"/>
</dbReference>
<gene>
    <name evidence="3" type="ORF">C491_08724</name>
</gene>
<comment type="caution">
    <text evidence="3">The sequence shown here is derived from an EMBL/GenBank/DDBJ whole genome shotgun (WGS) entry which is preliminary data.</text>
</comment>
<evidence type="ECO:0000313" key="4">
    <source>
        <dbReference type="Proteomes" id="UP000011688"/>
    </source>
</evidence>
<reference evidence="3 4" key="1">
    <citation type="journal article" date="2014" name="PLoS Genet.">
        <title>Phylogenetically driven sequencing of extremely halophilic archaea reveals strategies for static and dynamic osmo-response.</title>
        <authorList>
            <person name="Becker E.A."/>
            <person name="Seitzer P.M."/>
            <person name="Tritt A."/>
            <person name="Larsen D."/>
            <person name="Krusor M."/>
            <person name="Yao A.I."/>
            <person name="Wu D."/>
            <person name="Madern D."/>
            <person name="Eisen J.A."/>
            <person name="Darling A.E."/>
            <person name="Facciotti M.T."/>
        </authorList>
    </citation>
    <scope>NUCLEOTIDE SEQUENCE [LARGE SCALE GENOMIC DNA]</scope>
    <source>
        <strain evidence="3 4">DSM 10524</strain>
    </source>
</reference>
<feature type="domain" description="DUF8173" evidence="2">
    <location>
        <begin position="8"/>
        <end position="174"/>
    </location>
</feature>